<proteinExistence type="predicted"/>
<dbReference type="EMBL" id="QRBI01000121">
    <property type="protein sequence ID" value="RMC05935.1"/>
    <property type="molecule type" value="Genomic_DNA"/>
</dbReference>
<evidence type="ECO:0000313" key="2">
    <source>
        <dbReference type="Proteomes" id="UP000269221"/>
    </source>
</evidence>
<gene>
    <name evidence="1" type="ORF">DUI87_17480</name>
</gene>
<organism evidence="1 2">
    <name type="scientific">Hirundo rustica rustica</name>
    <dbReference type="NCBI Taxonomy" id="333673"/>
    <lineage>
        <taxon>Eukaryota</taxon>
        <taxon>Metazoa</taxon>
        <taxon>Chordata</taxon>
        <taxon>Craniata</taxon>
        <taxon>Vertebrata</taxon>
        <taxon>Euteleostomi</taxon>
        <taxon>Archelosauria</taxon>
        <taxon>Archosauria</taxon>
        <taxon>Dinosauria</taxon>
        <taxon>Saurischia</taxon>
        <taxon>Theropoda</taxon>
        <taxon>Coelurosauria</taxon>
        <taxon>Aves</taxon>
        <taxon>Neognathae</taxon>
        <taxon>Neoaves</taxon>
        <taxon>Telluraves</taxon>
        <taxon>Australaves</taxon>
        <taxon>Passeriformes</taxon>
        <taxon>Sylvioidea</taxon>
        <taxon>Hirundinidae</taxon>
        <taxon>Hirundo</taxon>
    </lineage>
</organism>
<name>A0A3M0JYN2_HIRRU</name>
<keyword evidence="2" id="KW-1185">Reference proteome</keyword>
<evidence type="ECO:0000313" key="1">
    <source>
        <dbReference type="EMBL" id="RMC05935.1"/>
    </source>
</evidence>
<reference evidence="1 2" key="1">
    <citation type="submission" date="2018-07" db="EMBL/GenBank/DDBJ databases">
        <title>A high quality draft genome assembly of the barn swallow (H. rustica rustica).</title>
        <authorList>
            <person name="Formenti G."/>
            <person name="Chiara M."/>
            <person name="Poveda L."/>
            <person name="Francoijs K.-J."/>
            <person name="Bonisoli-Alquati A."/>
            <person name="Canova L."/>
            <person name="Gianfranceschi L."/>
            <person name="Horner D.S."/>
            <person name="Saino N."/>
        </authorList>
    </citation>
    <scope>NUCLEOTIDE SEQUENCE [LARGE SCALE GENOMIC DNA]</scope>
    <source>
        <strain evidence="1">Chelidonia</strain>
        <tissue evidence="1">Blood</tissue>
    </source>
</reference>
<comment type="caution">
    <text evidence="1">The sequence shown here is derived from an EMBL/GenBank/DDBJ whole genome shotgun (WGS) entry which is preliminary data.</text>
</comment>
<accession>A0A3M0JYN2</accession>
<dbReference type="Proteomes" id="UP000269221">
    <property type="component" value="Unassembled WGS sequence"/>
</dbReference>
<protein>
    <submittedName>
        <fullName evidence="1">Uncharacterized protein</fullName>
    </submittedName>
</protein>
<dbReference type="AlphaFoldDB" id="A0A3M0JYN2"/>
<sequence>MDAERPWQRARLAPGPISACNYEGTLPGPISFGVSGPISIQFSSLLSLLETKFLCHTDWEKVGSFSSDPTADAVGSGDVCFDCWDPAQPSHGHPGFCKSAVVRCYGGEANPAERSRFTGRTHDIQLVHAIPLLASALLSQIHK</sequence>